<evidence type="ECO:0000256" key="6">
    <source>
        <dbReference type="HAMAP-Rule" id="MF_01365"/>
    </source>
</evidence>
<evidence type="ECO:0000256" key="7">
    <source>
        <dbReference type="RuleBase" id="RU003869"/>
    </source>
</evidence>
<evidence type="ECO:0000256" key="4">
    <source>
        <dbReference type="ARBA" id="ARBA00022980"/>
    </source>
</evidence>
<evidence type="ECO:0000256" key="5">
    <source>
        <dbReference type="ARBA" id="ARBA00023274"/>
    </source>
</evidence>
<dbReference type="PIRSF" id="PIRSF002162">
    <property type="entry name" value="Ribosomal_L6"/>
    <property type="match status" value="1"/>
</dbReference>
<reference evidence="10 11" key="1">
    <citation type="submission" date="2016-07" db="EMBL/GenBank/DDBJ databases">
        <title>Draft genome of Scalindua rubra, obtained from a brine-seawater interface in the Red Sea, sheds light on salt adaptation in anammox bacteria.</title>
        <authorList>
            <person name="Speth D.R."/>
            <person name="Lagkouvardos I."/>
            <person name="Wang Y."/>
            <person name="Qian P.-Y."/>
            <person name="Dutilh B.E."/>
            <person name="Jetten M.S."/>
        </authorList>
    </citation>
    <scope>NUCLEOTIDE SEQUENCE [LARGE SCALE GENOMIC DNA]</scope>
    <source>
        <strain evidence="10">BSI-1</strain>
    </source>
</reference>
<feature type="domain" description="Large ribosomal subunit protein uL6 alpha-beta" evidence="9">
    <location>
        <begin position="92"/>
        <end position="169"/>
    </location>
</feature>
<comment type="caution">
    <text evidence="10">The sequence shown here is derived from an EMBL/GenBank/DDBJ whole genome shotgun (WGS) entry which is preliminary data.</text>
</comment>
<comment type="subunit">
    <text evidence="6">Part of the 50S ribosomal subunit.</text>
</comment>
<evidence type="ECO:0000256" key="2">
    <source>
        <dbReference type="ARBA" id="ARBA00022730"/>
    </source>
</evidence>
<dbReference type="GO" id="GO:0003735">
    <property type="term" value="F:structural constituent of ribosome"/>
    <property type="evidence" value="ECO:0007669"/>
    <property type="project" value="UniProtKB-UniRule"/>
</dbReference>
<keyword evidence="3 6" id="KW-0694">RNA-binding</keyword>
<dbReference type="NCBIfam" id="TIGR03654">
    <property type="entry name" value="L6_bact"/>
    <property type="match status" value="1"/>
</dbReference>
<keyword evidence="2 6" id="KW-0699">rRNA-binding</keyword>
<dbReference type="Proteomes" id="UP000094056">
    <property type="component" value="Unassembled WGS sequence"/>
</dbReference>
<dbReference type="GO" id="GO:0019843">
    <property type="term" value="F:rRNA binding"/>
    <property type="evidence" value="ECO:0007669"/>
    <property type="project" value="UniProtKB-UniRule"/>
</dbReference>
<evidence type="ECO:0000259" key="9">
    <source>
        <dbReference type="Pfam" id="PF00347"/>
    </source>
</evidence>
<comment type="function">
    <text evidence="6 8">This protein binds to the 23S rRNA, and is important in its secondary structure. It is located near the subunit interface in the base of the L7/L12 stalk, and near the tRNA binding site of the peptidyltransferase center.</text>
</comment>
<dbReference type="InterPro" id="IPR019906">
    <property type="entry name" value="Ribosomal_uL6_bac-type"/>
</dbReference>
<proteinExistence type="inferred from homology"/>
<dbReference type="GO" id="GO:0002181">
    <property type="term" value="P:cytoplasmic translation"/>
    <property type="evidence" value="ECO:0007669"/>
    <property type="project" value="TreeGrafter"/>
</dbReference>
<dbReference type="FunFam" id="3.90.930.12:FF:000001">
    <property type="entry name" value="50S ribosomal protein L6"/>
    <property type="match status" value="1"/>
</dbReference>
<dbReference type="Pfam" id="PF00347">
    <property type="entry name" value="Ribosomal_L6"/>
    <property type="match status" value="2"/>
</dbReference>
<dbReference type="PANTHER" id="PTHR11655:SF14">
    <property type="entry name" value="LARGE RIBOSOMAL SUBUNIT PROTEIN UL6M"/>
    <property type="match status" value="1"/>
</dbReference>
<evidence type="ECO:0000256" key="8">
    <source>
        <dbReference type="RuleBase" id="RU003870"/>
    </source>
</evidence>
<accession>A0A1E3XDT2</accession>
<dbReference type="Gene3D" id="3.90.930.12">
    <property type="entry name" value="Ribosomal protein L6, alpha-beta domain"/>
    <property type="match status" value="2"/>
</dbReference>
<name>A0A1E3XDT2_9BACT</name>
<keyword evidence="4 6" id="KW-0689">Ribosomal protein</keyword>
<evidence type="ECO:0000313" key="11">
    <source>
        <dbReference type="Proteomes" id="UP000094056"/>
    </source>
</evidence>
<protein>
    <recommendedName>
        <fullName evidence="6">Large ribosomal subunit protein uL6</fullName>
    </recommendedName>
</protein>
<dbReference type="InterPro" id="IPR000702">
    <property type="entry name" value="Ribosomal_uL6-like"/>
</dbReference>
<dbReference type="InterPro" id="IPR020040">
    <property type="entry name" value="Ribosomal_uL6_a/b-dom"/>
</dbReference>
<gene>
    <name evidence="6" type="primary">rplF</name>
    <name evidence="10" type="ORF">SCARUB_01054</name>
</gene>
<dbReference type="FunFam" id="3.90.930.12:FF:000002">
    <property type="entry name" value="50S ribosomal protein L6"/>
    <property type="match status" value="1"/>
</dbReference>
<comment type="similarity">
    <text evidence="1 6 7">Belongs to the universal ribosomal protein uL6 family.</text>
</comment>
<evidence type="ECO:0000256" key="3">
    <source>
        <dbReference type="ARBA" id="ARBA00022884"/>
    </source>
</evidence>
<sequence>MSRVGKKPVPIPEGVKVNCDKNVLTIDGPKGTLTQKIHPMMKVEVNKEEKHILVKRPSDERQCKELHGLTRTLLANNVHGVTDGFSKDLEIIGLGYNIKMQGDDLVLQLGFSHPIKLKIPQGIKVEIKNQTNPGRLTVMGIDKQLVGQFAANIRSLRPPEPYKGKGVKYADEIIRRKAGKTVASTS</sequence>
<organism evidence="10 11">
    <name type="scientific">Candidatus Scalindua rubra</name>
    <dbReference type="NCBI Taxonomy" id="1872076"/>
    <lineage>
        <taxon>Bacteria</taxon>
        <taxon>Pseudomonadati</taxon>
        <taxon>Planctomycetota</taxon>
        <taxon>Candidatus Brocadiia</taxon>
        <taxon>Candidatus Brocadiales</taxon>
        <taxon>Candidatus Scalinduaceae</taxon>
        <taxon>Candidatus Scalindua</taxon>
    </lineage>
</organism>
<dbReference type="PROSITE" id="PS00525">
    <property type="entry name" value="RIBOSOMAL_L6_1"/>
    <property type="match status" value="1"/>
</dbReference>
<dbReference type="HAMAP" id="MF_01365_B">
    <property type="entry name" value="Ribosomal_uL6_B"/>
    <property type="match status" value="1"/>
</dbReference>
<dbReference type="PRINTS" id="PR00059">
    <property type="entry name" value="RIBOSOMALL6"/>
</dbReference>
<dbReference type="EMBL" id="MAYW01000019">
    <property type="protein sequence ID" value="ODS33795.1"/>
    <property type="molecule type" value="Genomic_DNA"/>
</dbReference>
<dbReference type="PATRIC" id="fig|1872076.5.peg.1216"/>
<evidence type="ECO:0000256" key="1">
    <source>
        <dbReference type="ARBA" id="ARBA00009356"/>
    </source>
</evidence>
<dbReference type="InterPro" id="IPR002358">
    <property type="entry name" value="Ribosomal_uL6_CS"/>
</dbReference>
<dbReference type="PANTHER" id="PTHR11655">
    <property type="entry name" value="60S/50S RIBOSOMAL PROTEIN L6/L9"/>
    <property type="match status" value="1"/>
</dbReference>
<feature type="domain" description="Large ribosomal subunit protein uL6 alpha-beta" evidence="9">
    <location>
        <begin position="11"/>
        <end position="84"/>
    </location>
</feature>
<dbReference type="GO" id="GO:0022625">
    <property type="term" value="C:cytosolic large ribosomal subunit"/>
    <property type="evidence" value="ECO:0007669"/>
    <property type="project" value="UniProtKB-UniRule"/>
</dbReference>
<dbReference type="SUPFAM" id="SSF56053">
    <property type="entry name" value="Ribosomal protein L6"/>
    <property type="match status" value="2"/>
</dbReference>
<keyword evidence="5 6" id="KW-0687">Ribonucleoprotein</keyword>
<dbReference type="InterPro" id="IPR036789">
    <property type="entry name" value="Ribosomal_uL6-like_a/b-dom_sf"/>
</dbReference>
<dbReference type="AlphaFoldDB" id="A0A1E3XDT2"/>
<evidence type="ECO:0000313" key="10">
    <source>
        <dbReference type="EMBL" id="ODS33795.1"/>
    </source>
</evidence>